<accession>A0A9D4CR03</accession>
<sequence>MFGVKTGPSDTQQQMRRIAKPRMRPQRVKPAIERILFSSTPGPVSRVSTQCPPVCLSVCLSVHHAWVTGGQCVERLRFVY</sequence>
<keyword evidence="3" id="KW-1185">Reference proteome</keyword>
<gene>
    <name evidence="2" type="ORF">DPMN_055559</name>
</gene>
<feature type="region of interest" description="Disordered" evidence="1">
    <location>
        <begin position="1"/>
        <end position="24"/>
    </location>
</feature>
<dbReference type="EMBL" id="JAIWYP010000012">
    <property type="protein sequence ID" value="KAH3729587.1"/>
    <property type="molecule type" value="Genomic_DNA"/>
</dbReference>
<dbReference type="AlphaFoldDB" id="A0A9D4CR03"/>
<reference evidence="2" key="1">
    <citation type="journal article" date="2019" name="bioRxiv">
        <title>The Genome of the Zebra Mussel, Dreissena polymorpha: A Resource for Invasive Species Research.</title>
        <authorList>
            <person name="McCartney M.A."/>
            <person name="Auch B."/>
            <person name="Kono T."/>
            <person name="Mallez S."/>
            <person name="Zhang Y."/>
            <person name="Obille A."/>
            <person name="Becker A."/>
            <person name="Abrahante J.E."/>
            <person name="Garbe J."/>
            <person name="Badalamenti J.P."/>
            <person name="Herman A."/>
            <person name="Mangelson H."/>
            <person name="Liachko I."/>
            <person name="Sullivan S."/>
            <person name="Sone E.D."/>
            <person name="Koren S."/>
            <person name="Silverstein K.A.T."/>
            <person name="Beckman K.B."/>
            <person name="Gohl D.M."/>
        </authorList>
    </citation>
    <scope>NUCLEOTIDE SEQUENCE</scope>
    <source>
        <strain evidence="2">Duluth1</strain>
        <tissue evidence="2">Whole animal</tissue>
    </source>
</reference>
<proteinExistence type="predicted"/>
<name>A0A9D4CR03_DREPO</name>
<organism evidence="2 3">
    <name type="scientific">Dreissena polymorpha</name>
    <name type="common">Zebra mussel</name>
    <name type="synonym">Mytilus polymorpha</name>
    <dbReference type="NCBI Taxonomy" id="45954"/>
    <lineage>
        <taxon>Eukaryota</taxon>
        <taxon>Metazoa</taxon>
        <taxon>Spiralia</taxon>
        <taxon>Lophotrochozoa</taxon>
        <taxon>Mollusca</taxon>
        <taxon>Bivalvia</taxon>
        <taxon>Autobranchia</taxon>
        <taxon>Heteroconchia</taxon>
        <taxon>Euheterodonta</taxon>
        <taxon>Imparidentia</taxon>
        <taxon>Neoheterodontei</taxon>
        <taxon>Myida</taxon>
        <taxon>Dreissenoidea</taxon>
        <taxon>Dreissenidae</taxon>
        <taxon>Dreissena</taxon>
    </lineage>
</organism>
<evidence type="ECO:0000313" key="3">
    <source>
        <dbReference type="Proteomes" id="UP000828390"/>
    </source>
</evidence>
<reference evidence="2" key="2">
    <citation type="submission" date="2020-11" db="EMBL/GenBank/DDBJ databases">
        <authorList>
            <person name="McCartney M.A."/>
            <person name="Auch B."/>
            <person name="Kono T."/>
            <person name="Mallez S."/>
            <person name="Becker A."/>
            <person name="Gohl D.M."/>
            <person name="Silverstein K.A.T."/>
            <person name="Koren S."/>
            <person name="Bechman K.B."/>
            <person name="Herman A."/>
            <person name="Abrahante J.E."/>
            <person name="Garbe J."/>
        </authorList>
    </citation>
    <scope>NUCLEOTIDE SEQUENCE</scope>
    <source>
        <strain evidence="2">Duluth1</strain>
        <tissue evidence="2">Whole animal</tissue>
    </source>
</reference>
<comment type="caution">
    <text evidence="2">The sequence shown here is derived from an EMBL/GenBank/DDBJ whole genome shotgun (WGS) entry which is preliminary data.</text>
</comment>
<evidence type="ECO:0000313" key="2">
    <source>
        <dbReference type="EMBL" id="KAH3729587.1"/>
    </source>
</evidence>
<evidence type="ECO:0000256" key="1">
    <source>
        <dbReference type="SAM" id="MobiDB-lite"/>
    </source>
</evidence>
<protein>
    <submittedName>
        <fullName evidence="2">Uncharacterized protein</fullName>
    </submittedName>
</protein>
<dbReference type="Proteomes" id="UP000828390">
    <property type="component" value="Unassembled WGS sequence"/>
</dbReference>